<dbReference type="SUPFAM" id="SSF50044">
    <property type="entry name" value="SH3-domain"/>
    <property type="match status" value="4"/>
</dbReference>
<feature type="region of interest" description="Disordered" evidence="3">
    <location>
        <begin position="96"/>
        <end position="169"/>
    </location>
</feature>
<feature type="compositionally biased region" description="Polar residues" evidence="3">
    <location>
        <begin position="344"/>
        <end position="358"/>
    </location>
</feature>
<dbReference type="PRINTS" id="PR00452">
    <property type="entry name" value="SH3DOMAIN"/>
</dbReference>
<dbReference type="CDD" id="cd11816">
    <property type="entry name" value="SH3_Eve1_3"/>
    <property type="match status" value="1"/>
</dbReference>
<organism evidence="5 6">
    <name type="scientific">Coturnix japonica</name>
    <name type="common">Japanese quail</name>
    <name type="synonym">Coturnix coturnix japonica</name>
    <dbReference type="NCBI Taxonomy" id="93934"/>
    <lineage>
        <taxon>Eukaryota</taxon>
        <taxon>Metazoa</taxon>
        <taxon>Chordata</taxon>
        <taxon>Craniata</taxon>
        <taxon>Vertebrata</taxon>
        <taxon>Euteleostomi</taxon>
        <taxon>Archelosauria</taxon>
        <taxon>Archosauria</taxon>
        <taxon>Dinosauria</taxon>
        <taxon>Saurischia</taxon>
        <taxon>Theropoda</taxon>
        <taxon>Coelurosauria</taxon>
        <taxon>Aves</taxon>
        <taxon>Neognathae</taxon>
        <taxon>Galloanserae</taxon>
        <taxon>Galliformes</taxon>
        <taxon>Phasianidae</taxon>
        <taxon>Perdicinae</taxon>
        <taxon>Coturnix</taxon>
    </lineage>
</organism>
<evidence type="ECO:0000313" key="6">
    <source>
        <dbReference type="Proteomes" id="UP000694412"/>
    </source>
</evidence>
<feature type="compositionally biased region" description="Basic and acidic residues" evidence="3">
    <location>
        <begin position="202"/>
        <end position="211"/>
    </location>
</feature>
<dbReference type="InterPro" id="IPR050384">
    <property type="entry name" value="Endophilin_SH3RF"/>
</dbReference>
<feature type="region of interest" description="Disordered" evidence="3">
    <location>
        <begin position="197"/>
        <end position="247"/>
    </location>
</feature>
<feature type="region of interest" description="Disordered" evidence="3">
    <location>
        <begin position="698"/>
        <end position="870"/>
    </location>
</feature>
<dbReference type="GeneID" id="107313150"/>
<dbReference type="PANTHER" id="PTHR14167:SF48">
    <property type="entry name" value="SH3 DOMAIN-CONTAINING PROTEIN 19"/>
    <property type="match status" value="1"/>
</dbReference>
<evidence type="ECO:0000256" key="2">
    <source>
        <dbReference type="PROSITE-ProRule" id="PRU00192"/>
    </source>
</evidence>
<feature type="region of interest" description="Disordered" evidence="3">
    <location>
        <begin position="883"/>
        <end position="908"/>
    </location>
</feature>
<feature type="domain" description="SH3" evidence="4">
    <location>
        <begin position="1068"/>
        <end position="1127"/>
    </location>
</feature>
<dbReference type="GO" id="GO:0005654">
    <property type="term" value="C:nucleoplasm"/>
    <property type="evidence" value="ECO:0007669"/>
    <property type="project" value="Ensembl"/>
</dbReference>
<dbReference type="PROSITE" id="PS50002">
    <property type="entry name" value="SH3"/>
    <property type="match status" value="4"/>
</dbReference>
<reference evidence="5" key="2">
    <citation type="submission" date="2025-08" db="UniProtKB">
        <authorList>
            <consortium name="Ensembl"/>
        </authorList>
    </citation>
    <scope>IDENTIFICATION</scope>
</reference>
<dbReference type="Pfam" id="PF00018">
    <property type="entry name" value="SH3_1"/>
    <property type="match status" value="3"/>
</dbReference>
<dbReference type="Proteomes" id="UP000694412">
    <property type="component" value="Chromosome 4"/>
</dbReference>
<dbReference type="Gene3D" id="2.30.30.40">
    <property type="entry name" value="SH3 Domains"/>
    <property type="match status" value="4"/>
</dbReference>
<dbReference type="InterPro" id="IPR036028">
    <property type="entry name" value="SH3-like_dom_sf"/>
</dbReference>
<dbReference type="InterPro" id="IPR035835">
    <property type="entry name" value="Eve1_SH3_3"/>
</dbReference>
<dbReference type="CDD" id="cd11818">
    <property type="entry name" value="SH3_Eve1_5"/>
    <property type="match status" value="1"/>
</dbReference>
<name>A0A8C2T166_COTJA</name>
<keyword evidence="1 2" id="KW-0728">SH3 domain</keyword>
<accession>A0A8C2T166</accession>
<feature type="compositionally biased region" description="Basic residues" evidence="3">
    <location>
        <begin position="837"/>
        <end position="847"/>
    </location>
</feature>
<evidence type="ECO:0000313" key="5">
    <source>
        <dbReference type="Ensembl" id="ENSCJPP00005006064.1"/>
    </source>
</evidence>
<keyword evidence="6" id="KW-1185">Reference proteome</keyword>
<dbReference type="PANTHER" id="PTHR14167">
    <property type="entry name" value="SH3 DOMAIN-CONTAINING"/>
    <property type="match status" value="1"/>
</dbReference>
<feature type="region of interest" description="Disordered" evidence="3">
    <location>
        <begin position="1"/>
        <end position="30"/>
    </location>
</feature>
<reference evidence="5" key="1">
    <citation type="submission" date="2015-11" db="EMBL/GenBank/DDBJ databases">
        <authorList>
            <consortium name="International Coturnix japonica Genome Analysis Consortium"/>
            <person name="Warren W."/>
            <person name="Burt D.W."/>
            <person name="Antin P.B."/>
            <person name="Lanford R."/>
            <person name="Gros J."/>
            <person name="Wilson R.K."/>
        </authorList>
    </citation>
    <scope>NUCLEOTIDE SEQUENCE [LARGE SCALE GENOMIC DNA]</scope>
</reference>
<feature type="domain" description="SH3" evidence="4">
    <location>
        <begin position="907"/>
        <end position="966"/>
    </location>
</feature>
<feature type="domain" description="SH3" evidence="4">
    <location>
        <begin position="983"/>
        <end position="1042"/>
    </location>
</feature>
<dbReference type="SMART" id="SM00326">
    <property type="entry name" value="SH3"/>
    <property type="match status" value="4"/>
</dbReference>
<feature type="compositionally biased region" description="Low complexity" evidence="3">
    <location>
        <begin position="508"/>
        <end position="520"/>
    </location>
</feature>
<feature type="compositionally biased region" description="Polar residues" evidence="3">
    <location>
        <begin position="819"/>
        <end position="829"/>
    </location>
</feature>
<feature type="compositionally biased region" description="Pro residues" evidence="3">
    <location>
        <begin position="794"/>
        <end position="810"/>
    </location>
</feature>
<feature type="compositionally biased region" description="Pro residues" evidence="3">
    <location>
        <begin position="360"/>
        <end position="369"/>
    </location>
</feature>
<feature type="compositionally biased region" description="Basic and acidic residues" evidence="3">
    <location>
        <begin position="889"/>
        <end position="908"/>
    </location>
</feature>
<feature type="region of interest" description="Disordered" evidence="3">
    <location>
        <begin position="504"/>
        <end position="651"/>
    </location>
</feature>
<sequence>MEGRPRSCSPQLVSRCRSGPTQACPVRSRPAVASRYPARRCPPAAAGSSPRRLLRPLLWWCQAAVGLPADAEPRMGRKGSRRLRCLSSSRRRLHLLGSRLPPRPLSPHRQERGSSGAERRCGAGPVGTGTGTSGRAEGRRRPPSPSWEGAVRPPAGHGSPRPLSCVGRAPSPMAEAWRLEEDEEELRDLGRRHRRALGSVADRSERNKPDCRSSGQGPLSSIRAAIKRSSRTSSHSEQQRDRRRPEITIVAAEPLRPSSWFPGASPVAPQGLGFPSASPHAQWRTNELIPAELPPSYEQVIKEINQVQVNTTNNNNAAAPRHTTTSATQTDFPRELISHVPGSNVESSVPTHWESTNYPGPSPLKPPRPSASLLNRSSSENETSLIVHENSEGQRRQENPSAVICPVPKPRSRSNLRPVVKNTESQIRDNGEEVNQSDVKRQQLSVQQSSVLDDSLLDNHLTVDSMSTGKSQSSIVSRIKVFETQGANDTSGLLKKPEIAPRSFATRPVPAKKPVVAPKPGVNRVSGDWDVWTESKPTPSSRELQLQPEAVGSSVVAKPELPKKPKPGLVKSSSSDFLDAKSGSVAENGNEQRKFPVPAPRPLIPKKSHSVENPALSLVPLKPISAPPRTSVSAQEKVSKSLGELSPTENSAPVLQSKLDLGGDLISFDDDVLPLSSPCAVKDSISCEAAADPFQFLPKTEPAKEQAAQPALARKPTVIRIPAKPGKSSDEIPHSPPPLPAEKPIGNTSDITAGKPNSGDLLKNVDLNHSEQAGASQPEPALPSRPVDGKITPARPPPPKGVPGRPPPPKFSSTKTSSQKDALSRSISDIASDKKPSKLRLGPKRTKSQVLKSQDPALPPRPKPGHPLYNKYMLSVPHGVAKENCLPRNHGELSRKDSNSSTKVSDKSAPHAVALHDFSAEHADDLELRSGDTVYLLERIDAKWYRGKCGNRTGIFPASFVKVVIDVPEDGKRKKIPCSSQSIKGPRCVARFEYIGDQRDELSFSEGETIVLKEYINEEWAKGELRGTSGIFPLNFVEIIEDLPGKGTGGAQKKKEEVSSPILQNNRCSVEWCEALHDFTAETKDDLSFRKGDYIQILEQVDSEWYRGRLNEKEGIFPAVFVQTCSARVETAQSLGGKKGKAKALYDFHGENEDELSFKAGDFITELESVDEDWMSGEIQGRTGIFPKNFVQILTTP</sequence>
<dbReference type="FunFam" id="2.30.30.40:FF:000072">
    <property type="entry name" value="Unconventional Myosin IB"/>
    <property type="match status" value="1"/>
</dbReference>
<dbReference type="CTD" id="152503"/>
<dbReference type="Pfam" id="PF14604">
    <property type="entry name" value="SH3_9"/>
    <property type="match status" value="1"/>
</dbReference>
<feature type="compositionally biased region" description="Basic and acidic residues" evidence="3">
    <location>
        <begin position="108"/>
        <end position="121"/>
    </location>
</feature>
<feature type="compositionally biased region" description="Basic and acidic residues" evidence="3">
    <location>
        <begin position="237"/>
        <end position="246"/>
    </location>
</feature>
<gene>
    <name evidence="5" type="primary">SH3D19</name>
</gene>
<dbReference type="OrthoDB" id="27823at2759"/>
<feature type="compositionally biased region" description="Polar residues" evidence="3">
    <location>
        <begin position="375"/>
        <end position="384"/>
    </location>
</feature>
<dbReference type="Ensembl" id="ENSCJPT00005009617.1">
    <property type="protein sequence ID" value="ENSCJPP00005006064.1"/>
    <property type="gene ID" value="ENSCJPG00005005707.1"/>
</dbReference>
<feature type="compositionally biased region" description="Basic and acidic residues" evidence="3">
    <location>
        <begin position="389"/>
        <end position="398"/>
    </location>
</feature>
<dbReference type="GeneTree" id="ENSGT00940000155694"/>
<dbReference type="PRINTS" id="PR00499">
    <property type="entry name" value="P67PHOX"/>
</dbReference>
<feature type="compositionally biased region" description="Polar residues" evidence="3">
    <location>
        <begin position="535"/>
        <end position="544"/>
    </location>
</feature>
<feature type="domain" description="SH3" evidence="4">
    <location>
        <begin position="1137"/>
        <end position="1196"/>
    </location>
</feature>
<dbReference type="AlphaFoldDB" id="A0A8C2T166"/>
<reference evidence="5" key="3">
    <citation type="submission" date="2025-09" db="UniProtKB">
        <authorList>
            <consortium name="Ensembl"/>
        </authorList>
    </citation>
    <scope>IDENTIFICATION</scope>
</reference>
<evidence type="ECO:0000256" key="1">
    <source>
        <dbReference type="ARBA" id="ARBA00022443"/>
    </source>
</evidence>
<feature type="region of interest" description="Disordered" evidence="3">
    <location>
        <begin position="312"/>
        <end position="442"/>
    </location>
</feature>
<dbReference type="GO" id="GO:0005829">
    <property type="term" value="C:cytosol"/>
    <property type="evidence" value="ECO:0007669"/>
    <property type="project" value="Ensembl"/>
</dbReference>
<evidence type="ECO:0000256" key="3">
    <source>
        <dbReference type="SAM" id="MobiDB-lite"/>
    </source>
</evidence>
<evidence type="ECO:0000259" key="4">
    <source>
        <dbReference type="PROSITE" id="PS50002"/>
    </source>
</evidence>
<dbReference type="InterPro" id="IPR001452">
    <property type="entry name" value="SH3_domain"/>
</dbReference>
<proteinExistence type="predicted"/>
<feature type="compositionally biased region" description="Polar residues" evidence="3">
    <location>
        <begin position="322"/>
        <end position="331"/>
    </location>
</feature>
<protein>
    <submittedName>
        <fullName evidence="5">SH3 domain containing 19</fullName>
    </submittedName>
</protein>